<dbReference type="InParanoid" id="A0A2G5EDS9"/>
<dbReference type="PANTHER" id="PTHR37753:SF1">
    <property type="entry name" value="OS01G0940600 PROTEIN"/>
    <property type="match status" value="1"/>
</dbReference>
<name>A0A2G5EDS9_AQUCA</name>
<evidence type="ECO:0000313" key="3">
    <source>
        <dbReference type="EMBL" id="PIA53707.1"/>
    </source>
</evidence>
<keyword evidence="2" id="KW-0472">Membrane</keyword>
<dbReference type="PANTHER" id="PTHR37753">
    <property type="entry name" value="OS01G0940600 PROTEIN"/>
    <property type="match status" value="1"/>
</dbReference>
<dbReference type="FunCoup" id="A0A2G5EDS9">
    <property type="interactions" value="1780"/>
</dbReference>
<organism evidence="3 4">
    <name type="scientific">Aquilegia coerulea</name>
    <name type="common">Rocky mountain columbine</name>
    <dbReference type="NCBI Taxonomy" id="218851"/>
    <lineage>
        <taxon>Eukaryota</taxon>
        <taxon>Viridiplantae</taxon>
        <taxon>Streptophyta</taxon>
        <taxon>Embryophyta</taxon>
        <taxon>Tracheophyta</taxon>
        <taxon>Spermatophyta</taxon>
        <taxon>Magnoliopsida</taxon>
        <taxon>Ranunculales</taxon>
        <taxon>Ranunculaceae</taxon>
        <taxon>Thalictroideae</taxon>
        <taxon>Aquilegia</taxon>
    </lineage>
</organism>
<protein>
    <submittedName>
        <fullName evidence="3">Uncharacterized protein</fullName>
    </submittedName>
</protein>
<dbReference type="OrthoDB" id="786736at2759"/>
<gene>
    <name evidence="3" type="ORF">AQUCO_00900352v1</name>
</gene>
<keyword evidence="2" id="KW-0812">Transmembrane</keyword>
<dbReference type="EMBL" id="KZ305026">
    <property type="protein sequence ID" value="PIA53707.1"/>
    <property type="molecule type" value="Genomic_DNA"/>
</dbReference>
<proteinExistence type="predicted"/>
<sequence>MASFITAINNPISSSSSSLLFSTNSNTIRIQTHIRIRSRAINSSIQPSLLTSSSSSFLSPASNGFEKGKKKRRLEVVTRAGLSSTNLIFAFVMPITLVLVTVFTSIKIADKLDEDFMEELAKNEAIMQEEGVDEGTSTLADDKSAVPTWAQEKPAVPRIRNRPKREAEV</sequence>
<feature type="transmembrane region" description="Helical" evidence="2">
    <location>
        <begin position="87"/>
        <end position="109"/>
    </location>
</feature>
<evidence type="ECO:0000256" key="2">
    <source>
        <dbReference type="SAM" id="Phobius"/>
    </source>
</evidence>
<reference evidence="3 4" key="1">
    <citation type="submission" date="2017-09" db="EMBL/GenBank/DDBJ databases">
        <title>WGS assembly of Aquilegia coerulea Goldsmith.</title>
        <authorList>
            <person name="Hodges S."/>
            <person name="Kramer E."/>
            <person name="Nordborg M."/>
            <person name="Tomkins J."/>
            <person name="Borevitz J."/>
            <person name="Derieg N."/>
            <person name="Yan J."/>
            <person name="Mihaltcheva S."/>
            <person name="Hayes R.D."/>
            <person name="Rokhsar D."/>
        </authorList>
    </citation>
    <scope>NUCLEOTIDE SEQUENCE [LARGE SCALE GENOMIC DNA]</scope>
    <source>
        <strain evidence="4">cv. Goldsmith</strain>
    </source>
</reference>
<evidence type="ECO:0000313" key="4">
    <source>
        <dbReference type="Proteomes" id="UP000230069"/>
    </source>
</evidence>
<keyword evidence="4" id="KW-1185">Reference proteome</keyword>
<evidence type="ECO:0000256" key="1">
    <source>
        <dbReference type="SAM" id="MobiDB-lite"/>
    </source>
</evidence>
<dbReference type="STRING" id="218851.A0A2G5EDS9"/>
<dbReference type="AlphaFoldDB" id="A0A2G5EDS9"/>
<keyword evidence="2" id="KW-1133">Transmembrane helix</keyword>
<dbReference type="Proteomes" id="UP000230069">
    <property type="component" value="Unassembled WGS sequence"/>
</dbReference>
<feature type="region of interest" description="Disordered" evidence="1">
    <location>
        <begin position="128"/>
        <end position="169"/>
    </location>
</feature>
<accession>A0A2G5EDS9</accession>